<gene>
    <name evidence="2" type="ORF">PCE31107_04199</name>
</gene>
<accession>A0A5E4Y0J6</accession>
<evidence type="ECO:0000313" key="2">
    <source>
        <dbReference type="EMBL" id="VVE41798.1"/>
    </source>
</evidence>
<sequence>MTFPEEPSRRVPSWLWRHVPILILVSGIAITRVLGARTPIIAWRSGYPGVLDLYKEAITPLPRGFSLAKGFSRRLTFFT</sequence>
<feature type="transmembrane region" description="Helical" evidence="1">
    <location>
        <begin position="15"/>
        <end position="35"/>
    </location>
</feature>
<organism evidence="2 3">
    <name type="scientific">Pandoraea cepalis</name>
    <dbReference type="NCBI Taxonomy" id="2508294"/>
    <lineage>
        <taxon>Bacteria</taxon>
        <taxon>Pseudomonadati</taxon>
        <taxon>Pseudomonadota</taxon>
        <taxon>Betaproteobacteria</taxon>
        <taxon>Burkholderiales</taxon>
        <taxon>Burkholderiaceae</taxon>
        <taxon>Pandoraea</taxon>
    </lineage>
</organism>
<dbReference type="EMBL" id="CABPRY010000014">
    <property type="protein sequence ID" value="VVE41798.1"/>
    <property type="molecule type" value="Genomic_DNA"/>
</dbReference>
<proteinExistence type="predicted"/>
<keyword evidence="1" id="KW-1133">Transmembrane helix</keyword>
<dbReference type="AlphaFoldDB" id="A0A5E4Y0J6"/>
<reference evidence="2 3" key="1">
    <citation type="submission" date="2019-08" db="EMBL/GenBank/DDBJ databases">
        <authorList>
            <person name="Peeters C."/>
        </authorList>
    </citation>
    <scope>NUCLEOTIDE SEQUENCE [LARGE SCALE GENOMIC DNA]</scope>
    <source>
        <strain evidence="2 3">LMG 31107</strain>
    </source>
</reference>
<keyword evidence="1" id="KW-0472">Membrane</keyword>
<name>A0A5E4Y0J6_9BURK</name>
<protein>
    <submittedName>
        <fullName evidence="2">Uncharacterized protein</fullName>
    </submittedName>
</protein>
<keyword evidence="1" id="KW-0812">Transmembrane</keyword>
<evidence type="ECO:0000313" key="3">
    <source>
        <dbReference type="Proteomes" id="UP000396788"/>
    </source>
</evidence>
<evidence type="ECO:0000256" key="1">
    <source>
        <dbReference type="SAM" id="Phobius"/>
    </source>
</evidence>
<dbReference type="Proteomes" id="UP000396788">
    <property type="component" value="Unassembled WGS sequence"/>
</dbReference>